<accession>A0A080N2G4</accession>
<keyword evidence="1" id="KW-1133">Transmembrane helix</keyword>
<dbReference type="eggNOG" id="ENOG5032ME4">
    <property type="taxonomic scope" value="Bacteria"/>
</dbReference>
<protein>
    <recommendedName>
        <fullName evidence="4">Phage protein</fullName>
    </recommendedName>
</protein>
<evidence type="ECO:0000313" key="2">
    <source>
        <dbReference type="EMBL" id="KFF31173.1"/>
    </source>
</evidence>
<keyword evidence="1" id="KW-0472">Membrane</keyword>
<evidence type="ECO:0000313" key="3">
    <source>
        <dbReference type="Proteomes" id="UP000028730"/>
    </source>
</evidence>
<name>A0A080N2G4_9BIFI</name>
<sequence>MVRKRDIVQGKTTDTQILIEENTLEIGTLAEWATAIAETLAVLVALFLPYKERRKSERKATRNFKLTLYAAVVRCLEEKNMDTVRTIVSISRLTEAGTRNKADLDTAQQILNLYDNSTLDPASLEREIKTLAQQIKPQN</sequence>
<keyword evidence="1" id="KW-0812">Transmembrane</keyword>
<dbReference type="AlphaFoldDB" id="A0A080N2G4"/>
<feature type="transmembrane region" description="Helical" evidence="1">
    <location>
        <begin position="32"/>
        <end position="50"/>
    </location>
</feature>
<dbReference type="Proteomes" id="UP000028730">
    <property type="component" value="Unassembled WGS sequence"/>
</dbReference>
<proteinExistence type="predicted"/>
<keyword evidence="3" id="KW-1185">Reference proteome</keyword>
<gene>
    <name evidence="2" type="ORF">BBOMB_0507</name>
</gene>
<dbReference type="RefSeq" id="WP_044086673.1">
    <property type="nucleotide sequence ID" value="NZ_JDTS01000001.1"/>
</dbReference>
<dbReference type="STRING" id="1341695.BBOMB_0507"/>
<evidence type="ECO:0000256" key="1">
    <source>
        <dbReference type="SAM" id="Phobius"/>
    </source>
</evidence>
<evidence type="ECO:0008006" key="4">
    <source>
        <dbReference type="Google" id="ProtNLM"/>
    </source>
</evidence>
<reference evidence="2 3" key="1">
    <citation type="journal article" date="2014" name="Appl. Environ. Microbiol.">
        <title>Genomic encyclopedia of type strains of the genus Bifidobacterium.</title>
        <authorList>
            <person name="Milani C."/>
            <person name="Lugli G.A."/>
            <person name="Duranti S."/>
            <person name="Turroni F."/>
            <person name="Bottacini F."/>
            <person name="Mangifesta M."/>
            <person name="Sanchez B."/>
            <person name="Viappiani A."/>
            <person name="Mancabelli L."/>
            <person name="Taminiau B."/>
            <person name="Delcenserie V."/>
            <person name="Barrangou R."/>
            <person name="Margolles A."/>
            <person name="van Sinderen D."/>
            <person name="Ventura M."/>
        </authorList>
    </citation>
    <scope>NUCLEOTIDE SEQUENCE [LARGE SCALE GENOMIC DNA]</scope>
    <source>
        <strain evidence="2 3">DSM 19703</strain>
    </source>
</reference>
<comment type="caution">
    <text evidence="2">The sequence shown here is derived from an EMBL/GenBank/DDBJ whole genome shotgun (WGS) entry which is preliminary data.</text>
</comment>
<organism evidence="2 3">
    <name type="scientific">Bifidobacterium bombi DSM 19703</name>
    <dbReference type="NCBI Taxonomy" id="1341695"/>
    <lineage>
        <taxon>Bacteria</taxon>
        <taxon>Bacillati</taxon>
        <taxon>Actinomycetota</taxon>
        <taxon>Actinomycetes</taxon>
        <taxon>Bifidobacteriales</taxon>
        <taxon>Bifidobacteriaceae</taxon>
        <taxon>Bifidobacterium</taxon>
    </lineage>
</organism>
<dbReference type="EMBL" id="ATLK01000001">
    <property type="protein sequence ID" value="KFF31173.1"/>
    <property type="molecule type" value="Genomic_DNA"/>
</dbReference>